<keyword evidence="1" id="KW-0732">Signal</keyword>
<feature type="chain" id="PRO_5044585074" evidence="1">
    <location>
        <begin position="28"/>
        <end position="302"/>
    </location>
</feature>
<name>A0A368UVT0_MARNT</name>
<dbReference type="AlphaFoldDB" id="A0A368UVT0"/>
<dbReference type="EMBL" id="QPJB01000008">
    <property type="protein sequence ID" value="RCW32912.1"/>
    <property type="molecule type" value="Genomic_DNA"/>
</dbReference>
<sequence length="302" mass="32826">MIDRGISSTVGALAGLMLFCLTNPAMAAWPEEAPAPFPQSTLESTVEIQSAGHLVLFSPVREIRDEIRSETMARLPVQGQGQLFEISRDANRQAARAHYFQQLSAGGAKILFECAGIACGRSNVWANQIFQQSRLLGRDATQDYLVAATTAEDGQQWLTLVYTVTRGNLREYVWVEHLNVGFGAAIPGYTIGAGPIQGPLVIPWSGGLTFRFEWSADDRRTLNDWARDDAEVVLASFTDLEQSESLEAALERSRAAAESLAALLGKSGISGSQIRIVPVGPAVQMNDPARQGNRVEVLVIKR</sequence>
<evidence type="ECO:0000313" key="3">
    <source>
        <dbReference type="EMBL" id="RBP71894.1"/>
    </source>
</evidence>
<dbReference type="Pfam" id="PF16234">
    <property type="entry name" value="DUF4892"/>
    <property type="match status" value="1"/>
</dbReference>
<keyword evidence="6" id="KW-1185">Reference proteome</keyword>
<evidence type="ECO:0000313" key="2">
    <source>
        <dbReference type="EMBL" id="KAE8546916.1"/>
    </source>
</evidence>
<evidence type="ECO:0000313" key="5">
    <source>
        <dbReference type="Proteomes" id="UP000252795"/>
    </source>
</evidence>
<proteinExistence type="predicted"/>
<reference evidence="2 7" key="2">
    <citation type="submission" date="2019-10" db="EMBL/GenBank/DDBJ databases">
        <title>Draft genome sequence of Marinobacter hydrocarbonoclasticus NCT7M from the microbiome of the marine copepod.</title>
        <authorList>
            <person name="Nuttall R."/>
            <person name="Sharma G."/>
            <person name="Moisander P."/>
        </authorList>
    </citation>
    <scope>NUCLEOTIDE SEQUENCE [LARGE SCALE GENOMIC DNA]</scope>
    <source>
        <strain evidence="2 7">NCT7M</strain>
    </source>
</reference>
<dbReference type="RefSeq" id="WP_113880136.1">
    <property type="nucleotide sequence ID" value="NZ_DCES01000045.1"/>
</dbReference>
<evidence type="ECO:0000313" key="4">
    <source>
        <dbReference type="EMBL" id="RCW32912.1"/>
    </source>
</evidence>
<dbReference type="Proteomes" id="UP000469950">
    <property type="component" value="Unassembled WGS sequence"/>
</dbReference>
<reference evidence="4 5" key="1">
    <citation type="submission" date="2018-07" db="EMBL/GenBank/DDBJ databases">
        <title>Freshwater and sediment microbial communities from various areas in North America, analyzing microbe dynamics in response to fracking.</title>
        <authorList>
            <person name="Lamendella R."/>
        </authorList>
    </citation>
    <scope>NUCLEOTIDE SEQUENCE [LARGE SCALE GENOMIC DNA]</scope>
    <source>
        <strain evidence="4 5">114E</strain>
        <strain evidence="3 6">114E_o</strain>
    </source>
</reference>
<dbReference type="EMBL" id="QNSA01000008">
    <property type="protein sequence ID" value="RBP71894.1"/>
    <property type="molecule type" value="Genomic_DNA"/>
</dbReference>
<organism evidence="4 5">
    <name type="scientific">Marinobacter nauticus</name>
    <name type="common">Marinobacter hydrocarbonoclasticus</name>
    <name type="synonym">Marinobacter aquaeolei</name>
    <dbReference type="NCBI Taxonomy" id="2743"/>
    <lineage>
        <taxon>Bacteria</taxon>
        <taxon>Pseudomonadati</taxon>
        <taxon>Pseudomonadota</taxon>
        <taxon>Gammaproteobacteria</taxon>
        <taxon>Pseudomonadales</taxon>
        <taxon>Marinobacteraceae</taxon>
        <taxon>Marinobacter</taxon>
    </lineage>
</organism>
<evidence type="ECO:0000313" key="6">
    <source>
        <dbReference type="Proteomes" id="UP000253065"/>
    </source>
</evidence>
<comment type="caution">
    <text evidence="4">The sequence shown here is derived from an EMBL/GenBank/DDBJ whole genome shotgun (WGS) entry which is preliminary data.</text>
</comment>
<evidence type="ECO:0000313" key="7">
    <source>
        <dbReference type="Proteomes" id="UP000469950"/>
    </source>
</evidence>
<feature type="signal peptide" evidence="1">
    <location>
        <begin position="1"/>
        <end position="27"/>
    </location>
</feature>
<dbReference type="EMBL" id="WBMP01000002">
    <property type="protein sequence ID" value="KAE8546916.1"/>
    <property type="molecule type" value="Genomic_DNA"/>
</dbReference>
<gene>
    <name evidence="4" type="ORF">DET51_108138</name>
    <name evidence="3" type="ORF">DET64_108139</name>
    <name evidence="2" type="ORF">F6453_0596</name>
</gene>
<protein>
    <submittedName>
        <fullName evidence="2">Type IIA topoisomerase (DNA gyrase/topo II, topoisomerase IV), A subunit</fullName>
    </submittedName>
    <submittedName>
        <fullName evidence="4">Uncharacterized protein DUF4892</fullName>
    </submittedName>
</protein>
<dbReference type="InterPro" id="IPR032608">
    <property type="entry name" value="DUF4892"/>
</dbReference>
<dbReference type="Proteomes" id="UP000253065">
    <property type="component" value="Unassembled WGS sequence"/>
</dbReference>
<keyword evidence="2" id="KW-0413">Isomerase</keyword>
<dbReference type="Proteomes" id="UP000252795">
    <property type="component" value="Unassembled WGS sequence"/>
</dbReference>
<dbReference type="GO" id="GO:0016853">
    <property type="term" value="F:isomerase activity"/>
    <property type="evidence" value="ECO:0007669"/>
    <property type="project" value="UniProtKB-KW"/>
</dbReference>
<accession>A0A368UVT0</accession>
<evidence type="ECO:0000256" key="1">
    <source>
        <dbReference type="SAM" id="SignalP"/>
    </source>
</evidence>